<dbReference type="RefSeq" id="WP_239138173.1">
    <property type="nucleotide sequence ID" value="NZ_BOMU01000028.1"/>
</dbReference>
<evidence type="ECO:0000313" key="3">
    <source>
        <dbReference type="EMBL" id="SNR44114.1"/>
    </source>
</evidence>
<feature type="compositionally biased region" description="Low complexity" evidence="1">
    <location>
        <begin position="7"/>
        <end position="18"/>
    </location>
</feature>
<organism evidence="3 4">
    <name type="scientific">Actinoplanes regularis</name>
    <dbReference type="NCBI Taxonomy" id="52697"/>
    <lineage>
        <taxon>Bacteria</taxon>
        <taxon>Bacillati</taxon>
        <taxon>Actinomycetota</taxon>
        <taxon>Actinomycetes</taxon>
        <taxon>Micromonosporales</taxon>
        <taxon>Micromonosporaceae</taxon>
        <taxon>Actinoplanes</taxon>
    </lineage>
</organism>
<reference evidence="3 4" key="1">
    <citation type="submission" date="2017-06" db="EMBL/GenBank/DDBJ databases">
        <authorList>
            <person name="Kim H.J."/>
            <person name="Triplett B.A."/>
        </authorList>
    </citation>
    <scope>NUCLEOTIDE SEQUENCE [LARGE SCALE GENOMIC DNA]</scope>
    <source>
        <strain evidence="3 4">DSM 43151</strain>
    </source>
</reference>
<sequence>MKNEVLASSGAGASAAASDGRTRDRVAQLLQRDPATAAELGAQLGLSPAAIRKHLDAMLAEHLVETREVRRTGPRGRGRPAKAYVLTAAARDDLNPHHYDNIAAAALRWIAQHNGPEAVSAFAAAQIQALEDRCRSALHEAGTEPIARAEALADALTAEGYAASATTIASGGQLCQHHCPVAHVAAEFPQLCDAETEVISRLIGTHVQRLATIAHGDGVCTTHIPARGAHPTTPPAAHQTDCGSLIAEITVRTDT</sequence>
<dbReference type="InterPro" id="IPR011991">
    <property type="entry name" value="ArsR-like_HTH"/>
</dbReference>
<gene>
    <name evidence="3" type="ORF">SAMN06264365_102392</name>
</gene>
<accession>A0A238WCV8</accession>
<feature type="region of interest" description="Disordered" evidence="1">
    <location>
        <begin position="1"/>
        <end position="25"/>
    </location>
</feature>
<dbReference type="InterPro" id="IPR050313">
    <property type="entry name" value="Carb_Metab_HTH_regulators"/>
</dbReference>
<dbReference type="AlphaFoldDB" id="A0A238WCV8"/>
<dbReference type="GO" id="GO:0003700">
    <property type="term" value="F:DNA-binding transcription factor activity"/>
    <property type="evidence" value="ECO:0007669"/>
    <property type="project" value="InterPro"/>
</dbReference>
<keyword evidence="4" id="KW-1185">Reference proteome</keyword>
<protein>
    <submittedName>
        <fullName evidence="3">Predicted transcriptional regulator, ArsR family</fullName>
    </submittedName>
</protein>
<proteinExistence type="predicted"/>
<evidence type="ECO:0000259" key="2">
    <source>
        <dbReference type="Pfam" id="PF01022"/>
    </source>
</evidence>
<dbReference type="InterPro" id="IPR001845">
    <property type="entry name" value="HTH_ArsR_DNA-bd_dom"/>
</dbReference>
<dbReference type="InterPro" id="IPR036390">
    <property type="entry name" value="WH_DNA-bd_sf"/>
</dbReference>
<dbReference type="Gene3D" id="1.10.10.10">
    <property type="entry name" value="Winged helix-like DNA-binding domain superfamily/Winged helix DNA-binding domain"/>
    <property type="match status" value="1"/>
</dbReference>
<dbReference type="CDD" id="cd00090">
    <property type="entry name" value="HTH_ARSR"/>
    <property type="match status" value="1"/>
</dbReference>
<name>A0A238WCV8_9ACTN</name>
<evidence type="ECO:0000313" key="4">
    <source>
        <dbReference type="Proteomes" id="UP000198415"/>
    </source>
</evidence>
<dbReference type="InterPro" id="IPR036388">
    <property type="entry name" value="WH-like_DNA-bd_sf"/>
</dbReference>
<feature type="domain" description="HTH arsR-type" evidence="2">
    <location>
        <begin position="26"/>
        <end position="65"/>
    </location>
</feature>
<dbReference type="Proteomes" id="UP000198415">
    <property type="component" value="Unassembled WGS sequence"/>
</dbReference>
<dbReference type="SUPFAM" id="SSF46785">
    <property type="entry name" value="Winged helix' DNA-binding domain"/>
    <property type="match status" value="1"/>
</dbReference>
<evidence type="ECO:0000256" key="1">
    <source>
        <dbReference type="SAM" id="MobiDB-lite"/>
    </source>
</evidence>
<dbReference type="PANTHER" id="PTHR30363:SF28">
    <property type="entry name" value="TRANSCRIPTIONAL REGULATORY PROTEIN-RELATED"/>
    <property type="match status" value="1"/>
</dbReference>
<dbReference type="EMBL" id="FZNR01000002">
    <property type="protein sequence ID" value="SNR44114.1"/>
    <property type="molecule type" value="Genomic_DNA"/>
</dbReference>
<dbReference type="Pfam" id="PF01022">
    <property type="entry name" value="HTH_5"/>
    <property type="match status" value="1"/>
</dbReference>
<dbReference type="PANTHER" id="PTHR30363">
    <property type="entry name" value="HTH-TYPE TRANSCRIPTIONAL REGULATOR SRLR-RELATED"/>
    <property type="match status" value="1"/>
</dbReference>